<dbReference type="RefSeq" id="WP_111625828.1">
    <property type="nucleotide sequence ID" value="NZ_QLLQ01000004.1"/>
</dbReference>
<feature type="domain" description="Glycosyltransferase 2-like" evidence="1">
    <location>
        <begin position="4"/>
        <end position="125"/>
    </location>
</feature>
<dbReference type="SUPFAM" id="SSF53448">
    <property type="entry name" value="Nucleotide-diphospho-sugar transferases"/>
    <property type="match status" value="1"/>
</dbReference>
<evidence type="ECO:0000259" key="1">
    <source>
        <dbReference type="Pfam" id="PF00535"/>
    </source>
</evidence>
<dbReference type="Proteomes" id="UP000248987">
    <property type="component" value="Unassembled WGS sequence"/>
</dbReference>
<dbReference type="Gene3D" id="3.90.550.10">
    <property type="entry name" value="Spore Coat Polysaccharide Biosynthesis Protein SpsA, Chain A"/>
    <property type="match status" value="1"/>
</dbReference>
<dbReference type="InterPro" id="IPR001173">
    <property type="entry name" value="Glyco_trans_2-like"/>
</dbReference>
<organism evidence="2 3">
    <name type="scientific">Gelidibacter algens</name>
    <dbReference type="NCBI Taxonomy" id="49280"/>
    <lineage>
        <taxon>Bacteria</taxon>
        <taxon>Pseudomonadati</taxon>
        <taxon>Bacteroidota</taxon>
        <taxon>Flavobacteriia</taxon>
        <taxon>Flavobacteriales</taxon>
        <taxon>Flavobacteriaceae</taxon>
        <taxon>Gelidibacter</taxon>
    </lineage>
</organism>
<reference evidence="2 3" key="1">
    <citation type="submission" date="2018-06" db="EMBL/GenBank/DDBJ databases">
        <title>Genomic Encyclopedia of Archaeal and Bacterial Type Strains, Phase II (KMG-II): from individual species to whole genera.</title>
        <authorList>
            <person name="Goeker M."/>
        </authorList>
    </citation>
    <scope>NUCLEOTIDE SEQUENCE [LARGE SCALE GENOMIC DNA]</scope>
    <source>
        <strain evidence="2 3">DSM 12408</strain>
    </source>
</reference>
<protein>
    <submittedName>
        <fullName evidence="2">Glycosyltransferase involved in cell wall biosynthesis</fullName>
    </submittedName>
</protein>
<evidence type="ECO:0000313" key="2">
    <source>
        <dbReference type="EMBL" id="RAJ25227.1"/>
    </source>
</evidence>
<dbReference type="CDD" id="cd06433">
    <property type="entry name" value="GT_2_WfgS_like"/>
    <property type="match status" value="1"/>
</dbReference>
<dbReference type="EMBL" id="QLLQ01000004">
    <property type="protein sequence ID" value="RAJ25227.1"/>
    <property type="molecule type" value="Genomic_DNA"/>
</dbReference>
<dbReference type="InterPro" id="IPR029044">
    <property type="entry name" value="Nucleotide-diphossugar_trans"/>
</dbReference>
<dbReference type="GO" id="GO:0016758">
    <property type="term" value="F:hexosyltransferase activity"/>
    <property type="evidence" value="ECO:0007669"/>
    <property type="project" value="UniProtKB-ARBA"/>
</dbReference>
<dbReference type="PANTHER" id="PTHR22916">
    <property type="entry name" value="GLYCOSYLTRANSFERASE"/>
    <property type="match status" value="1"/>
</dbReference>
<keyword evidence="3" id="KW-1185">Reference proteome</keyword>
<comment type="caution">
    <text evidence="2">The sequence shown here is derived from an EMBL/GenBank/DDBJ whole genome shotgun (WGS) entry which is preliminary data.</text>
</comment>
<evidence type="ECO:0000313" key="3">
    <source>
        <dbReference type="Proteomes" id="UP000248987"/>
    </source>
</evidence>
<keyword evidence="2" id="KW-0808">Transferase</keyword>
<sequence>MKISIITINYNNLDGLKKTMTSVLEQTYANVEYIIIDGGSTDGSKRYIESCQQDLAYWVSESDRGIYNAMNKGIAQATGEYLLFLNSGDWLAGVKVLDLISKNLGNCGILYGNLIKVYANGSEKVDKGPESSQLTLFHFFDGTINHPSAFIKRDLFKSYGSYDESLKIVSDWKFFLISIGLNETVVKYVDLEICHFDMSGLSNVNIKGRNEERNIVLKNELSLKTFNDYSRFSEIAKTVNNPRVQMLLKSEHSTLARKLNIKWFRLISILLKKKG</sequence>
<gene>
    <name evidence="2" type="ORF">LX77_01529</name>
</gene>
<accession>A0A327SHJ7</accession>
<dbReference type="AlphaFoldDB" id="A0A327SHJ7"/>
<proteinExistence type="predicted"/>
<dbReference type="Pfam" id="PF00535">
    <property type="entry name" value="Glycos_transf_2"/>
    <property type="match status" value="1"/>
</dbReference>
<name>A0A327SHJ7_9FLAO</name>
<dbReference type="PANTHER" id="PTHR22916:SF67">
    <property type="entry name" value="COLANIC ACID BIOSYNTHESIS GLYCOSYL TRANSFERASE WCAE-RELATED"/>
    <property type="match status" value="1"/>
</dbReference>